<evidence type="ECO:0000256" key="2">
    <source>
        <dbReference type="ARBA" id="ARBA00022605"/>
    </source>
</evidence>
<evidence type="ECO:0000256" key="4">
    <source>
        <dbReference type="ARBA" id="ARBA00022857"/>
    </source>
</evidence>
<comment type="function">
    <text evidence="7">Catalyzes the NADPH-dependent reduction of L-glutamate 5-phosphate into L-glutamate 5-semialdehyde and phosphate. The product spontaneously undergoes cyclization to form 1-pyrroline-5-carboxylate.</text>
</comment>
<dbReference type="NCBIfam" id="TIGR00407">
    <property type="entry name" value="proA"/>
    <property type="match status" value="1"/>
</dbReference>
<dbReference type="EC" id="1.2.1.41" evidence="7"/>
<dbReference type="OrthoDB" id="9809970at2"/>
<evidence type="ECO:0000313" key="10">
    <source>
        <dbReference type="Proteomes" id="UP000247612"/>
    </source>
</evidence>
<dbReference type="GO" id="GO:0005737">
    <property type="term" value="C:cytoplasm"/>
    <property type="evidence" value="ECO:0007669"/>
    <property type="project" value="UniProtKB-SubCell"/>
</dbReference>
<keyword evidence="2 7" id="KW-0028">Amino-acid biosynthesis</keyword>
<sequence length="414" mass="45415">MSDLLQMGRLAKKAGKQLAQTTNEQRTNVLADISHRLLTHTEALIEANQQDIQAAQEKGLPASTIDRLMIDEKRIQAMREGIREVINQPDPLHQLISEETRPSGLTIKAITVPLGVIGMIYESRPNVTIDAAALAIKSGNAMILRGGKEALCTNKALVQVIQEALANQQLDTHCVQLIESTDRSLVDEMLTMNEIFDVIIPRGGKSLIERVVNNARVPVIQTGTGNNTLYVDQSADLDKALPLVENAKCQRISVCNCIENLLVHRAVAASFLPRLVQQLKAYPMTYYGDETVCSLIEALPADDQLYACEFLDYKLAVKVVDSMAEVLAFIDTYGTHHSECILAQSPEAITEFLNGVDAAAVYVNASTRFSDGFEYGMGCEIGISTQKLHARGPMGLKALTTIQYQAEADYLIRS</sequence>
<dbReference type="HAMAP" id="MF_00412">
    <property type="entry name" value="ProA"/>
    <property type="match status" value="1"/>
</dbReference>
<dbReference type="GO" id="GO:0050661">
    <property type="term" value="F:NADP binding"/>
    <property type="evidence" value="ECO:0007669"/>
    <property type="project" value="InterPro"/>
</dbReference>
<dbReference type="Proteomes" id="UP000247612">
    <property type="component" value="Unassembled WGS sequence"/>
</dbReference>
<protein>
    <recommendedName>
        <fullName evidence="7">Gamma-glutamyl phosphate reductase</fullName>
        <shortName evidence="7">GPR</shortName>
        <ecNumber evidence="7">1.2.1.41</ecNumber>
    </recommendedName>
    <alternativeName>
        <fullName evidence="7">Glutamate-5-semialdehyde dehydrogenase</fullName>
    </alternativeName>
    <alternativeName>
        <fullName evidence="7">Glutamyl-gamma-semialdehyde dehydrogenase</fullName>
        <shortName evidence="7">GSA dehydrogenase</shortName>
    </alternativeName>
</protein>
<evidence type="ECO:0000259" key="8">
    <source>
        <dbReference type="Pfam" id="PF00171"/>
    </source>
</evidence>
<feature type="domain" description="Aldehyde dehydrogenase" evidence="8">
    <location>
        <begin position="9"/>
        <end position="284"/>
    </location>
</feature>
<organism evidence="9 10">
    <name type="scientific">Dielma fastidiosa</name>
    <dbReference type="NCBI Taxonomy" id="1034346"/>
    <lineage>
        <taxon>Bacteria</taxon>
        <taxon>Bacillati</taxon>
        <taxon>Bacillota</taxon>
        <taxon>Erysipelotrichia</taxon>
        <taxon>Erysipelotrichales</taxon>
        <taxon>Erysipelotrichaceae</taxon>
        <taxon>Dielma</taxon>
    </lineage>
</organism>
<evidence type="ECO:0000313" key="9">
    <source>
        <dbReference type="EMBL" id="PXX80427.1"/>
    </source>
</evidence>
<dbReference type="RefSeq" id="WP_022938461.1">
    <property type="nucleotide sequence ID" value="NZ_CABKRQ010000005.1"/>
</dbReference>
<gene>
    <name evidence="7" type="primary">proA</name>
    <name evidence="9" type="ORF">DES51_10318</name>
</gene>
<dbReference type="UniPathway" id="UPA00098">
    <property type="reaction ID" value="UER00360"/>
</dbReference>
<keyword evidence="4 7" id="KW-0521">NADP</keyword>
<name>A0A318LFN9_9FIRM</name>
<dbReference type="SUPFAM" id="SSF53720">
    <property type="entry name" value="ALDH-like"/>
    <property type="match status" value="1"/>
</dbReference>
<dbReference type="InterPro" id="IPR000965">
    <property type="entry name" value="GPR_dom"/>
</dbReference>
<comment type="pathway">
    <text evidence="1 7">Amino-acid biosynthesis; L-proline biosynthesis; L-glutamate 5-semialdehyde from L-glutamate: step 2/2.</text>
</comment>
<dbReference type="PANTHER" id="PTHR11063:SF8">
    <property type="entry name" value="DELTA-1-PYRROLINE-5-CARBOXYLATE SYNTHASE"/>
    <property type="match status" value="1"/>
</dbReference>
<keyword evidence="5 7" id="KW-0560">Oxidoreductase</keyword>
<reference evidence="9 10" key="1">
    <citation type="submission" date="2018-05" db="EMBL/GenBank/DDBJ databases">
        <title>Genomic Encyclopedia of Type Strains, Phase IV (KMG-IV): sequencing the most valuable type-strain genomes for metagenomic binning, comparative biology and taxonomic classification.</title>
        <authorList>
            <person name="Goeker M."/>
        </authorList>
    </citation>
    <scope>NUCLEOTIDE SEQUENCE [LARGE SCALE GENOMIC DNA]</scope>
    <source>
        <strain evidence="9 10">JC118</strain>
    </source>
</reference>
<comment type="caution">
    <text evidence="9">The sequence shown here is derived from an EMBL/GenBank/DDBJ whole genome shotgun (WGS) entry which is preliminary data.</text>
</comment>
<dbReference type="Pfam" id="PF00171">
    <property type="entry name" value="Aldedh"/>
    <property type="match status" value="1"/>
</dbReference>
<proteinExistence type="inferred from homology"/>
<dbReference type="CDD" id="cd07079">
    <property type="entry name" value="ALDH_F18-19_ProA-GPR"/>
    <property type="match status" value="1"/>
</dbReference>
<dbReference type="InterPro" id="IPR015590">
    <property type="entry name" value="Aldehyde_DH_dom"/>
</dbReference>
<dbReference type="STRING" id="1034346.GCA_000313565_02159"/>
<keyword evidence="10" id="KW-1185">Reference proteome</keyword>
<dbReference type="EMBL" id="QJKH01000003">
    <property type="protein sequence ID" value="PXX80427.1"/>
    <property type="molecule type" value="Genomic_DNA"/>
</dbReference>
<dbReference type="GO" id="GO:0004350">
    <property type="term" value="F:glutamate-5-semialdehyde dehydrogenase activity"/>
    <property type="evidence" value="ECO:0007669"/>
    <property type="project" value="UniProtKB-UniRule"/>
</dbReference>
<dbReference type="Gene3D" id="3.40.605.10">
    <property type="entry name" value="Aldehyde Dehydrogenase, Chain A, domain 1"/>
    <property type="match status" value="1"/>
</dbReference>
<evidence type="ECO:0000256" key="7">
    <source>
        <dbReference type="HAMAP-Rule" id="MF_00412"/>
    </source>
</evidence>
<dbReference type="InterPro" id="IPR012134">
    <property type="entry name" value="Glu-5-SA_DH"/>
</dbReference>
<dbReference type="InterPro" id="IPR016162">
    <property type="entry name" value="Ald_DH_N"/>
</dbReference>
<dbReference type="PIRSF" id="PIRSF000151">
    <property type="entry name" value="GPR"/>
    <property type="match status" value="1"/>
</dbReference>
<comment type="similarity">
    <text evidence="7">Belongs to the gamma-glutamyl phosphate reductase family.</text>
</comment>
<comment type="subcellular location">
    <subcellularLocation>
        <location evidence="7">Cytoplasm</location>
    </subcellularLocation>
</comment>
<dbReference type="AlphaFoldDB" id="A0A318LFN9"/>
<keyword evidence="7" id="KW-0963">Cytoplasm</keyword>
<dbReference type="InterPro" id="IPR016161">
    <property type="entry name" value="Ald_DH/histidinol_DH"/>
</dbReference>
<evidence type="ECO:0000256" key="3">
    <source>
        <dbReference type="ARBA" id="ARBA00022650"/>
    </source>
</evidence>
<evidence type="ECO:0000256" key="1">
    <source>
        <dbReference type="ARBA" id="ARBA00004985"/>
    </source>
</evidence>
<dbReference type="Gene3D" id="3.40.309.10">
    <property type="entry name" value="Aldehyde Dehydrogenase, Chain A, domain 2"/>
    <property type="match status" value="1"/>
</dbReference>
<keyword evidence="3 7" id="KW-0641">Proline biosynthesis</keyword>
<comment type="catalytic activity">
    <reaction evidence="6 7">
        <text>L-glutamate 5-semialdehyde + phosphate + NADP(+) = L-glutamyl 5-phosphate + NADPH + H(+)</text>
        <dbReference type="Rhea" id="RHEA:19541"/>
        <dbReference type="ChEBI" id="CHEBI:15378"/>
        <dbReference type="ChEBI" id="CHEBI:43474"/>
        <dbReference type="ChEBI" id="CHEBI:57783"/>
        <dbReference type="ChEBI" id="CHEBI:58066"/>
        <dbReference type="ChEBI" id="CHEBI:58274"/>
        <dbReference type="ChEBI" id="CHEBI:58349"/>
        <dbReference type="EC" id="1.2.1.41"/>
    </reaction>
</comment>
<evidence type="ECO:0000256" key="6">
    <source>
        <dbReference type="ARBA" id="ARBA00049024"/>
    </source>
</evidence>
<accession>A0A318LFN9</accession>
<dbReference type="InterPro" id="IPR016163">
    <property type="entry name" value="Ald_DH_C"/>
</dbReference>
<dbReference type="NCBIfam" id="NF001221">
    <property type="entry name" value="PRK00197.1"/>
    <property type="match status" value="1"/>
</dbReference>
<evidence type="ECO:0000256" key="5">
    <source>
        <dbReference type="ARBA" id="ARBA00023002"/>
    </source>
</evidence>
<dbReference type="GO" id="GO:0055129">
    <property type="term" value="P:L-proline biosynthetic process"/>
    <property type="evidence" value="ECO:0007669"/>
    <property type="project" value="UniProtKB-UniRule"/>
</dbReference>
<dbReference type="PANTHER" id="PTHR11063">
    <property type="entry name" value="GLUTAMATE SEMIALDEHYDE DEHYDROGENASE"/>
    <property type="match status" value="1"/>
</dbReference>